<feature type="binding site" description="in other chain" evidence="15">
    <location>
        <position position="154"/>
    </location>
    <ligand>
        <name>ADP</name>
        <dbReference type="ChEBI" id="CHEBI:456216"/>
        <note>allosteric activator; ligand shared between dimeric partners</note>
    </ligand>
</feature>
<dbReference type="GO" id="GO:0016208">
    <property type="term" value="F:AMP binding"/>
    <property type="evidence" value="ECO:0007669"/>
    <property type="project" value="TreeGrafter"/>
</dbReference>
<dbReference type="EMBL" id="FRAD01000010">
    <property type="protein sequence ID" value="SHJ94979.1"/>
    <property type="molecule type" value="Genomic_DNA"/>
</dbReference>
<dbReference type="EC" id="2.7.1.11" evidence="15"/>
<dbReference type="UniPathway" id="UPA00109">
    <property type="reaction ID" value="UER00182"/>
</dbReference>
<dbReference type="PIRSF" id="PIRSF000532">
    <property type="entry name" value="ATP_PFK_prok"/>
    <property type="match status" value="1"/>
</dbReference>
<keyword evidence="7 15" id="KW-0808">Transferase</keyword>
<dbReference type="InterPro" id="IPR035966">
    <property type="entry name" value="PKF_sf"/>
</dbReference>
<dbReference type="Gene3D" id="3.40.50.460">
    <property type="entry name" value="Phosphofructokinase domain"/>
    <property type="match status" value="1"/>
</dbReference>
<protein>
    <recommendedName>
        <fullName evidence="15">ATP-dependent 6-phosphofructokinase</fullName>
        <shortName evidence="15">ATP-PFK</shortName>
        <shortName evidence="15">Phosphofructokinase</shortName>
        <ecNumber evidence="15">2.7.1.11</ecNumber>
    </recommendedName>
    <alternativeName>
        <fullName evidence="15">Phosphohexokinase</fullName>
    </alternativeName>
</protein>
<proteinExistence type="inferred from homology"/>
<dbReference type="GO" id="GO:0048029">
    <property type="term" value="F:monosaccharide binding"/>
    <property type="evidence" value="ECO:0007669"/>
    <property type="project" value="TreeGrafter"/>
</dbReference>
<dbReference type="RefSeq" id="WP_072903403.1">
    <property type="nucleotide sequence ID" value="NZ_FRAD01000010.1"/>
</dbReference>
<comment type="cofactor">
    <cofactor evidence="1 15">
        <name>Mg(2+)</name>
        <dbReference type="ChEBI" id="CHEBI:18420"/>
    </cofactor>
</comment>
<reference evidence="17 18" key="1">
    <citation type="submission" date="2016-11" db="EMBL/GenBank/DDBJ databases">
        <authorList>
            <person name="Jaros S."/>
            <person name="Januszkiewicz K."/>
            <person name="Wedrychowicz H."/>
        </authorList>
    </citation>
    <scope>NUCLEOTIDE SEQUENCE [LARGE SCALE GENOMIC DNA]</scope>
    <source>
        <strain evidence="17 18">DSM 3090</strain>
    </source>
</reference>
<dbReference type="InterPro" id="IPR015912">
    <property type="entry name" value="Phosphofructokinase_CS"/>
</dbReference>
<dbReference type="InterPro" id="IPR000023">
    <property type="entry name" value="Phosphofructokinase_dom"/>
</dbReference>
<dbReference type="PRINTS" id="PR00476">
    <property type="entry name" value="PHFRCTKINASE"/>
</dbReference>
<dbReference type="InterPro" id="IPR012828">
    <property type="entry name" value="PFKA_ATP_prok"/>
</dbReference>
<keyword evidence="11 15" id="KW-0067">ATP-binding</keyword>
<feature type="active site" description="Proton acceptor" evidence="15">
    <location>
        <position position="127"/>
    </location>
</feature>
<dbReference type="FunFam" id="3.40.50.460:FF:000002">
    <property type="entry name" value="ATP-dependent 6-phosphofructokinase"/>
    <property type="match status" value="1"/>
</dbReference>
<feature type="binding site" evidence="15">
    <location>
        <position position="103"/>
    </location>
    <ligand>
        <name>Mg(2+)</name>
        <dbReference type="ChEBI" id="CHEBI:18420"/>
        <note>catalytic</note>
    </ligand>
</feature>
<feature type="binding site" description="in other chain" evidence="15">
    <location>
        <position position="222"/>
    </location>
    <ligand>
        <name>substrate</name>
        <note>ligand shared between dimeric partners</note>
    </ligand>
</feature>
<feature type="binding site" description="in other chain" evidence="15">
    <location>
        <begin position="169"/>
        <end position="171"/>
    </location>
    <ligand>
        <name>substrate</name>
        <note>ligand shared between dimeric partners</note>
    </ligand>
</feature>
<feature type="binding site" evidence="15">
    <location>
        <begin position="102"/>
        <end position="105"/>
    </location>
    <ligand>
        <name>ATP</name>
        <dbReference type="ChEBI" id="CHEBI:30616"/>
    </ligand>
</feature>
<evidence type="ECO:0000256" key="9">
    <source>
        <dbReference type="ARBA" id="ARBA00022741"/>
    </source>
</evidence>
<feature type="binding site" evidence="15">
    <location>
        <position position="162"/>
    </location>
    <ligand>
        <name>substrate</name>
        <note>ligand shared between dimeric partners</note>
    </ligand>
</feature>
<dbReference type="InterPro" id="IPR022953">
    <property type="entry name" value="ATP_PFK"/>
</dbReference>
<feature type="domain" description="Phosphofructokinase" evidence="16">
    <location>
        <begin position="3"/>
        <end position="275"/>
    </location>
</feature>
<evidence type="ECO:0000256" key="11">
    <source>
        <dbReference type="ARBA" id="ARBA00022840"/>
    </source>
</evidence>
<dbReference type="Proteomes" id="UP000183952">
    <property type="component" value="Unassembled WGS sequence"/>
</dbReference>
<dbReference type="GO" id="GO:0006002">
    <property type="term" value="P:fructose 6-phosphate metabolic process"/>
    <property type="evidence" value="ECO:0007669"/>
    <property type="project" value="UniProtKB-UniRule"/>
</dbReference>
<keyword evidence="18" id="KW-1185">Reference proteome</keyword>
<evidence type="ECO:0000256" key="13">
    <source>
        <dbReference type="ARBA" id="ARBA00023152"/>
    </source>
</evidence>
<dbReference type="AlphaFoldDB" id="A0A1M6NH10"/>
<evidence type="ECO:0000256" key="4">
    <source>
        <dbReference type="ARBA" id="ARBA00004679"/>
    </source>
</evidence>
<dbReference type="OrthoDB" id="9802503at2"/>
<keyword evidence="5 15" id="KW-0963">Cytoplasm</keyword>
<feature type="binding site" evidence="15">
    <location>
        <begin position="21"/>
        <end position="25"/>
    </location>
    <ligand>
        <name>ADP</name>
        <dbReference type="ChEBI" id="CHEBI:456216"/>
        <note>allosteric activator; ligand shared between dimeric partners</note>
    </ligand>
</feature>
<dbReference type="HAMAP" id="MF_00339">
    <property type="entry name" value="Phosphofructokinase_I_B1"/>
    <property type="match status" value="1"/>
</dbReference>
<keyword evidence="13 15" id="KW-0324">Glycolysis</keyword>
<comment type="catalytic activity">
    <reaction evidence="14 15">
        <text>beta-D-fructose 6-phosphate + ATP = beta-D-fructose 1,6-bisphosphate + ADP + H(+)</text>
        <dbReference type="Rhea" id="RHEA:16109"/>
        <dbReference type="ChEBI" id="CHEBI:15378"/>
        <dbReference type="ChEBI" id="CHEBI:30616"/>
        <dbReference type="ChEBI" id="CHEBI:32966"/>
        <dbReference type="ChEBI" id="CHEBI:57634"/>
        <dbReference type="ChEBI" id="CHEBI:456216"/>
        <dbReference type="EC" id="2.7.1.11"/>
    </reaction>
</comment>
<dbReference type="GO" id="GO:0070095">
    <property type="term" value="F:fructose-6-phosphate binding"/>
    <property type="evidence" value="ECO:0007669"/>
    <property type="project" value="TreeGrafter"/>
</dbReference>
<evidence type="ECO:0000256" key="3">
    <source>
        <dbReference type="ARBA" id="ARBA00004496"/>
    </source>
</evidence>
<dbReference type="GO" id="GO:0042802">
    <property type="term" value="F:identical protein binding"/>
    <property type="evidence" value="ECO:0007669"/>
    <property type="project" value="TreeGrafter"/>
</dbReference>
<comment type="function">
    <text evidence="2 15">Catalyzes the phosphorylation of D-fructose 6-phosphate to fructose 1,6-bisphosphate by ATP, the first committing step of glycolysis.</text>
</comment>
<dbReference type="PANTHER" id="PTHR13697:SF4">
    <property type="entry name" value="ATP-DEPENDENT 6-PHOSPHOFRUCTOKINASE"/>
    <property type="match status" value="1"/>
</dbReference>
<dbReference type="NCBIfam" id="NF002872">
    <property type="entry name" value="PRK03202.1"/>
    <property type="match status" value="1"/>
</dbReference>
<sequence length="319" mass="34081">MKRIGILTSGGDAPGMNAAIRAIVRTGIENNLEVMGVHRGFSGLINGEIFEMNRRSVSEIIHKGGTVLKTARCEEFKTEEGRERGAKVLKVFGVEGLVVIGGDGTFRGAQYLSKLGVATIGIPATIDNDLPYTDYTIGFDTAQNTVLDAINKIRDTSSSHQRVSIVEVMGRNCGDIAIFTGIGGGAEKIIVPEKDFDADELCKIILEGKARGKMHNLIILAEGVGGAIPLAEKVEDVTGIETRATVLGHIQRGGSPSSLDRILSSLMGAKAVELLLQGQSSRVIGVKDGKIADFDIDEALSVKREFKESLYNLSNILSK</sequence>
<comment type="pathway">
    <text evidence="4 15">Carbohydrate degradation; glycolysis; D-glyceraldehyde 3-phosphate and glycerone phosphate from D-glucose: step 3/4.</text>
</comment>
<dbReference type="Gene3D" id="3.40.50.450">
    <property type="match status" value="1"/>
</dbReference>
<keyword evidence="12 15" id="KW-0460">Magnesium</keyword>
<evidence type="ECO:0000256" key="14">
    <source>
        <dbReference type="ARBA" id="ARBA00048070"/>
    </source>
</evidence>
<evidence type="ECO:0000256" key="1">
    <source>
        <dbReference type="ARBA" id="ARBA00001946"/>
    </source>
</evidence>
<dbReference type="GO" id="GO:0061621">
    <property type="term" value="P:canonical glycolysis"/>
    <property type="evidence" value="ECO:0007669"/>
    <property type="project" value="TreeGrafter"/>
</dbReference>
<keyword evidence="8 15" id="KW-0479">Metal-binding</keyword>
<dbReference type="GO" id="GO:0003872">
    <property type="term" value="F:6-phosphofructokinase activity"/>
    <property type="evidence" value="ECO:0007669"/>
    <property type="project" value="UniProtKB-UniRule"/>
</dbReference>
<evidence type="ECO:0000313" key="17">
    <source>
        <dbReference type="EMBL" id="SHJ94979.1"/>
    </source>
</evidence>
<dbReference type="InterPro" id="IPR012003">
    <property type="entry name" value="ATP_PFK_prok-type"/>
</dbReference>
<evidence type="ECO:0000256" key="12">
    <source>
        <dbReference type="ARBA" id="ARBA00022842"/>
    </source>
</evidence>
<evidence type="ECO:0000256" key="5">
    <source>
        <dbReference type="ARBA" id="ARBA00022490"/>
    </source>
</evidence>
<dbReference type="GO" id="GO:0005945">
    <property type="term" value="C:6-phosphofructokinase complex"/>
    <property type="evidence" value="ECO:0007669"/>
    <property type="project" value="TreeGrafter"/>
</dbReference>
<keyword evidence="6 15" id="KW-0021">Allosteric enzyme</keyword>
<dbReference type="NCBIfam" id="TIGR02482">
    <property type="entry name" value="PFKA_ATP"/>
    <property type="match status" value="1"/>
</dbReference>
<dbReference type="SUPFAM" id="SSF53784">
    <property type="entry name" value="Phosphofructokinase"/>
    <property type="match status" value="1"/>
</dbReference>
<feature type="binding site" evidence="15">
    <location>
        <position position="11"/>
    </location>
    <ligand>
        <name>ATP</name>
        <dbReference type="ChEBI" id="CHEBI:30616"/>
    </ligand>
</feature>
<dbReference type="PROSITE" id="PS00433">
    <property type="entry name" value="PHOSPHOFRUCTOKINASE"/>
    <property type="match status" value="1"/>
</dbReference>
<feature type="binding site" description="in other chain" evidence="15">
    <location>
        <begin position="125"/>
        <end position="127"/>
    </location>
    <ligand>
        <name>substrate</name>
        <note>ligand shared between dimeric partners</note>
    </ligand>
</feature>
<organism evidence="17 18">
    <name type="scientific">Hathewaya proteolytica DSM 3090</name>
    <dbReference type="NCBI Taxonomy" id="1121331"/>
    <lineage>
        <taxon>Bacteria</taxon>
        <taxon>Bacillati</taxon>
        <taxon>Bacillota</taxon>
        <taxon>Clostridia</taxon>
        <taxon>Eubacteriales</taxon>
        <taxon>Clostridiaceae</taxon>
        <taxon>Hathewaya</taxon>
    </lineage>
</organism>
<evidence type="ECO:0000256" key="10">
    <source>
        <dbReference type="ARBA" id="ARBA00022777"/>
    </source>
</evidence>
<dbReference type="STRING" id="1121331.SAMN02745248_01393"/>
<keyword evidence="10 15" id="KW-0418">Kinase</keyword>
<feature type="binding site" description="in other chain" evidence="15">
    <location>
        <begin position="249"/>
        <end position="252"/>
    </location>
    <ligand>
        <name>substrate</name>
        <note>ligand shared between dimeric partners</note>
    </ligand>
</feature>
<dbReference type="GO" id="GO:0030388">
    <property type="term" value="P:fructose 1,6-bisphosphate metabolic process"/>
    <property type="evidence" value="ECO:0007669"/>
    <property type="project" value="TreeGrafter"/>
</dbReference>
<keyword evidence="9 15" id="KW-0547">Nucleotide-binding</keyword>
<feature type="binding site" evidence="15">
    <location>
        <begin position="72"/>
        <end position="73"/>
    </location>
    <ligand>
        <name>ATP</name>
        <dbReference type="ChEBI" id="CHEBI:30616"/>
    </ligand>
</feature>
<dbReference type="FunFam" id="3.40.50.450:FF:000001">
    <property type="entry name" value="ATP-dependent 6-phosphofructokinase"/>
    <property type="match status" value="1"/>
</dbReference>
<dbReference type="GO" id="GO:0005524">
    <property type="term" value="F:ATP binding"/>
    <property type="evidence" value="ECO:0007669"/>
    <property type="project" value="UniProtKB-UniRule"/>
</dbReference>
<evidence type="ECO:0000256" key="8">
    <source>
        <dbReference type="ARBA" id="ARBA00022723"/>
    </source>
</evidence>
<evidence type="ECO:0000256" key="15">
    <source>
        <dbReference type="HAMAP-Rule" id="MF_00339"/>
    </source>
</evidence>
<comment type="similarity">
    <text evidence="15">Belongs to the phosphofructokinase type A (PFKA) family. ATP-dependent PFK group I subfamily. Prokaryotic clade 'B1' sub-subfamily.</text>
</comment>
<accession>A0A1M6NH10</accession>
<dbReference type="Pfam" id="PF00365">
    <property type="entry name" value="PFK"/>
    <property type="match status" value="1"/>
</dbReference>
<dbReference type="GO" id="GO:0046872">
    <property type="term" value="F:metal ion binding"/>
    <property type="evidence" value="ECO:0007669"/>
    <property type="project" value="UniProtKB-KW"/>
</dbReference>
<name>A0A1M6NH10_9CLOT</name>
<evidence type="ECO:0000256" key="7">
    <source>
        <dbReference type="ARBA" id="ARBA00022679"/>
    </source>
</evidence>
<comment type="caution">
    <text evidence="15">Lacks conserved residue(s) required for the propagation of feature annotation.</text>
</comment>
<gene>
    <name evidence="15" type="primary">pfkA</name>
    <name evidence="17" type="ORF">SAMN02745248_01393</name>
</gene>
<evidence type="ECO:0000313" key="18">
    <source>
        <dbReference type="Proteomes" id="UP000183952"/>
    </source>
</evidence>
<feature type="binding site" evidence="15">
    <location>
        <position position="243"/>
    </location>
    <ligand>
        <name>substrate</name>
        <note>ligand shared between dimeric partners</note>
    </ligand>
</feature>
<evidence type="ECO:0000256" key="6">
    <source>
        <dbReference type="ARBA" id="ARBA00022533"/>
    </source>
</evidence>
<comment type="activity regulation">
    <text evidence="15">Allosterically activated by ADP and other diphosphonucleosides, and allosterically inhibited by phosphoenolpyruvate.</text>
</comment>
<evidence type="ECO:0000259" key="16">
    <source>
        <dbReference type="Pfam" id="PF00365"/>
    </source>
</evidence>
<feature type="binding site" description="in other chain" evidence="15">
    <location>
        <position position="211"/>
    </location>
    <ligand>
        <name>ADP</name>
        <dbReference type="ChEBI" id="CHEBI:456216"/>
        <note>allosteric activator; ligand shared between dimeric partners</note>
    </ligand>
</feature>
<feature type="binding site" description="in other chain" evidence="15">
    <location>
        <begin position="213"/>
        <end position="215"/>
    </location>
    <ligand>
        <name>ADP</name>
        <dbReference type="ChEBI" id="CHEBI:456216"/>
        <note>allosteric activator; ligand shared between dimeric partners</note>
    </ligand>
</feature>
<comment type="subcellular location">
    <subcellularLocation>
        <location evidence="3 15">Cytoplasm</location>
    </subcellularLocation>
</comment>
<feature type="binding site" description="in other chain" evidence="15">
    <location>
        <begin position="185"/>
        <end position="187"/>
    </location>
    <ligand>
        <name>ADP</name>
        <dbReference type="ChEBI" id="CHEBI:456216"/>
        <note>allosteric activator; ligand shared between dimeric partners</note>
    </ligand>
</feature>
<dbReference type="PANTHER" id="PTHR13697">
    <property type="entry name" value="PHOSPHOFRUCTOKINASE"/>
    <property type="match status" value="1"/>
</dbReference>
<evidence type="ECO:0000256" key="2">
    <source>
        <dbReference type="ARBA" id="ARBA00002659"/>
    </source>
</evidence>
<comment type="subunit">
    <text evidence="15">Homotetramer.</text>
</comment>